<reference evidence="2" key="1">
    <citation type="submission" date="2011-09" db="EMBL/GenBank/DDBJ databases">
        <title>Complete sequence of Halovivax ruber XH-70.</title>
        <authorList>
            <consortium name="US DOE Joint Genome Institute"/>
            <person name="Lucas S."/>
            <person name="Han J."/>
            <person name="Lapidus A."/>
            <person name="Cheng J.-F."/>
            <person name="Goodwin L."/>
            <person name="Pitluck S."/>
            <person name="Peters L."/>
            <person name="Mikhailova N."/>
            <person name="Davenport K."/>
            <person name="Detter J.C."/>
            <person name="Han C."/>
            <person name="Tapia R."/>
            <person name="Land M."/>
            <person name="Hauser L."/>
            <person name="Kyrpides N."/>
            <person name="Ivanova N."/>
            <person name="Pagani I."/>
            <person name="Sproer C."/>
            <person name="Anderson I."/>
            <person name="Woyke T."/>
        </authorList>
    </citation>
    <scope>NUCLEOTIDE SEQUENCE</scope>
    <source>
        <strain evidence="2">XH-70</strain>
    </source>
</reference>
<sequence>MHHIITHGDVASATGSVTDEDGTEHSICDVFSFDGYSGDDPIASIESSVIATD</sequence>
<protein>
    <submittedName>
        <fullName evidence="2">Uncharacterized protein</fullName>
    </submittedName>
</protein>
<accession>L0IBH7</accession>
<dbReference type="AlphaFoldDB" id="L0IBH7"/>
<dbReference type="GeneID" id="55574930"/>
<gene>
    <name evidence="2" type="ordered locus">Halru_0982</name>
</gene>
<dbReference type="Proteomes" id="UP000010846">
    <property type="component" value="Chromosome"/>
</dbReference>
<name>L0IBH7_HALRX</name>
<organism evidence="2 3">
    <name type="scientific">Halovivax ruber (strain DSM 18193 / JCM 13892 / XH-70)</name>
    <dbReference type="NCBI Taxonomy" id="797302"/>
    <lineage>
        <taxon>Archaea</taxon>
        <taxon>Methanobacteriati</taxon>
        <taxon>Methanobacteriota</taxon>
        <taxon>Stenosarchaea group</taxon>
        <taxon>Halobacteria</taxon>
        <taxon>Halobacteriales</taxon>
        <taxon>Natrialbaceae</taxon>
        <taxon>Halovivax</taxon>
    </lineage>
</organism>
<feature type="region of interest" description="Disordered" evidence="1">
    <location>
        <begin position="1"/>
        <end position="22"/>
    </location>
</feature>
<proteinExistence type="predicted"/>
<dbReference type="RefSeq" id="WP_015300266.1">
    <property type="nucleotide sequence ID" value="NC_019964.1"/>
</dbReference>
<evidence type="ECO:0000313" key="3">
    <source>
        <dbReference type="Proteomes" id="UP000010846"/>
    </source>
</evidence>
<dbReference type="EMBL" id="CP003050">
    <property type="protein sequence ID" value="AGB15601.1"/>
    <property type="molecule type" value="Genomic_DNA"/>
</dbReference>
<keyword evidence="3" id="KW-1185">Reference proteome</keyword>
<dbReference type="KEGG" id="hru:Halru_0982"/>
<dbReference type="STRING" id="797302.Halru_0982"/>
<evidence type="ECO:0000313" key="2">
    <source>
        <dbReference type="EMBL" id="AGB15601.1"/>
    </source>
</evidence>
<evidence type="ECO:0000256" key="1">
    <source>
        <dbReference type="SAM" id="MobiDB-lite"/>
    </source>
</evidence>
<dbReference type="HOGENOM" id="CLU_3057027_0_0_2"/>